<sequence length="103" mass="11862">LLIIKVDCNVFVSPSLLFSYFSYCLVYIYICKVLPLHLFISINSHVLCLYIRVDFCINKYIIVPIKQALCYSSISFLSSIFSVLLDSVVCQEDFSIRFTRVNG</sequence>
<protein>
    <submittedName>
        <fullName evidence="2">Uncharacterized protein</fullName>
    </submittedName>
</protein>
<dbReference type="AlphaFoldDB" id="A0A0K2V4D3"/>
<accession>A0A0K2V4D3</accession>
<reference evidence="2" key="1">
    <citation type="submission" date="2014-05" db="EMBL/GenBank/DDBJ databases">
        <authorList>
            <person name="Chronopoulou M."/>
        </authorList>
    </citation>
    <scope>NUCLEOTIDE SEQUENCE</scope>
    <source>
        <tissue evidence="2">Whole organism</tissue>
    </source>
</reference>
<keyword evidence="1" id="KW-0472">Membrane</keyword>
<keyword evidence="1" id="KW-0812">Transmembrane</keyword>
<name>A0A0K2V4D3_LEPSM</name>
<feature type="non-terminal residue" evidence="2">
    <location>
        <position position="1"/>
    </location>
</feature>
<feature type="transmembrane region" description="Helical" evidence="1">
    <location>
        <begin position="20"/>
        <end position="42"/>
    </location>
</feature>
<proteinExistence type="predicted"/>
<keyword evidence="1" id="KW-1133">Transmembrane helix</keyword>
<dbReference type="EMBL" id="HACA01028027">
    <property type="protein sequence ID" value="CDW45388.1"/>
    <property type="molecule type" value="Transcribed_RNA"/>
</dbReference>
<evidence type="ECO:0000313" key="2">
    <source>
        <dbReference type="EMBL" id="CDW45388.1"/>
    </source>
</evidence>
<organism evidence="2">
    <name type="scientific">Lepeophtheirus salmonis</name>
    <name type="common">Salmon louse</name>
    <name type="synonym">Caligus salmonis</name>
    <dbReference type="NCBI Taxonomy" id="72036"/>
    <lineage>
        <taxon>Eukaryota</taxon>
        <taxon>Metazoa</taxon>
        <taxon>Ecdysozoa</taxon>
        <taxon>Arthropoda</taxon>
        <taxon>Crustacea</taxon>
        <taxon>Multicrustacea</taxon>
        <taxon>Hexanauplia</taxon>
        <taxon>Copepoda</taxon>
        <taxon>Siphonostomatoida</taxon>
        <taxon>Caligidae</taxon>
        <taxon>Lepeophtheirus</taxon>
    </lineage>
</organism>
<evidence type="ECO:0000256" key="1">
    <source>
        <dbReference type="SAM" id="Phobius"/>
    </source>
</evidence>